<gene>
    <name evidence="2" type="ORF">PCAL00307_LOCUS7521</name>
</gene>
<reference evidence="2" key="1">
    <citation type="submission" date="2021-01" db="EMBL/GenBank/DDBJ databases">
        <authorList>
            <person name="Corre E."/>
            <person name="Pelletier E."/>
            <person name="Niang G."/>
            <person name="Scheremetjew M."/>
            <person name="Finn R."/>
            <person name="Kale V."/>
            <person name="Holt S."/>
            <person name="Cochrane G."/>
            <person name="Meng A."/>
            <person name="Brown T."/>
            <person name="Cohen L."/>
        </authorList>
    </citation>
    <scope>NUCLEOTIDE SEQUENCE</scope>
    <source>
        <strain evidence="2">CCMP1756</strain>
    </source>
</reference>
<dbReference type="EMBL" id="HBIW01008850">
    <property type="protein sequence ID" value="CAE0692085.1"/>
    <property type="molecule type" value="Transcribed_RNA"/>
</dbReference>
<sequence length="303" mass="31292">MAPSPMLQARLKELERGRAAATTPKSADLEDTILGPLGRRLDAEEKGEGPPSTVELFRVEAPDAPGTVGPAAHEFTTFDDYAGQPPPPPPPDDGGIPDAPPDHGLRKTHVRRSSSYGSAFGDLLAGQCGLDPDAASFAPPPGAPPPPPLTPPRPSPKISRKSVEDESATAAAIDAALRGLSPPAPRGKHRGSVDDEAAAIDAALRGLTPPATPLSSRSPLRKRVEPRAPSLSVDSARSALSAASSSGSSRRSAALSPLSDEALEALSPPKTAEEPDTARTDESGSKVDWEESEHVVDWVLGAA</sequence>
<accession>A0A7S3ZS07</accession>
<name>A0A7S3ZS07_9STRA</name>
<feature type="compositionally biased region" description="Pro residues" evidence="1">
    <location>
        <begin position="138"/>
        <end position="155"/>
    </location>
</feature>
<proteinExistence type="predicted"/>
<protein>
    <submittedName>
        <fullName evidence="2">Uncharacterized protein</fullName>
    </submittedName>
</protein>
<organism evidence="2">
    <name type="scientific">Pelagomonas calceolata</name>
    <dbReference type="NCBI Taxonomy" id="35677"/>
    <lineage>
        <taxon>Eukaryota</taxon>
        <taxon>Sar</taxon>
        <taxon>Stramenopiles</taxon>
        <taxon>Ochrophyta</taxon>
        <taxon>Pelagophyceae</taxon>
        <taxon>Pelagomonadales</taxon>
        <taxon>Pelagomonadaceae</taxon>
        <taxon>Pelagomonas</taxon>
    </lineage>
</organism>
<dbReference type="AlphaFoldDB" id="A0A7S3ZS07"/>
<feature type="compositionally biased region" description="Basic and acidic residues" evidence="1">
    <location>
        <begin position="39"/>
        <end position="48"/>
    </location>
</feature>
<feature type="compositionally biased region" description="Basic and acidic residues" evidence="1">
    <location>
        <begin position="271"/>
        <end position="292"/>
    </location>
</feature>
<evidence type="ECO:0000256" key="1">
    <source>
        <dbReference type="SAM" id="MobiDB-lite"/>
    </source>
</evidence>
<evidence type="ECO:0000313" key="2">
    <source>
        <dbReference type="EMBL" id="CAE0692085.1"/>
    </source>
</evidence>
<feature type="region of interest" description="Disordered" evidence="1">
    <location>
        <begin position="15"/>
        <end position="292"/>
    </location>
</feature>
<feature type="compositionally biased region" description="Low complexity" evidence="1">
    <location>
        <begin position="230"/>
        <end position="259"/>
    </location>
</feature>